<keyword evidence="3" id="KW-0813">Transport</keyword>
<evidence type="ECO:0000313" key="11">
    <source>
        <dbReference type="EMBL" id="KNB06688.1"/>
    </source>
</evidence>
<dbReference type="SUPFAM" id="SSF82215">
    <property type="entry name" value="C-terminal autoproteolytic domain of nucleoporin nup98"/>
    <property type="match status" value="1"/>
</dbReference>
<evidence type="ECO:0000256" key="7">
    <source>
        <dbReference type="ARBA" id="ARBA00023132"/>
    </source>
</evidence>
<dbReference type="Gene3D" id="3.30.1610.10">
    <property type="entry name" value="Peptidase S59, nucleoporin"/>
    <property type="match status" value="1"/>
</dbReference>
<evidence type="ECO:0000256" key="4">
    <source>
        <dbReference type="ARBA" id="ARBA00022816"/>
    </source>
</evidence>
<protein>
    <recommendedName>
        <fullName evidence="10">Peptidase S59 domain-containing protein</fullName>
    </recommendedName>
</protein>
<dbReference type="OrthoDB" id="5091170at2759"/>
<keyword evidence="4" id="KW-0509">mRNA transport</keyword>
<keyword evidence="7" id="KW-0906">Nuclear pore complex</keyword>
<dbReference type="PROSITE" id="PS51434">
    <property type="entry name" value="NUP_C"/>
    <property type="match status" value="1"/>
</dbReference>
<name>A0A0J9V6C1_FUSO4</name>
<dbReference type="PANTHER" id="PTHR23198">
    <property type="entry name" value="NUCLEOPORIN"/>
    <property type="match status" value="1"/>
</dbReference>
<feature type="region of interest" description="Disordered" evidence="9">
    <location>
        <begin position="434"/>
        <end position="544"/>
    </location>
</feature>
<feature type="region of interest" description="Disordered" evidence="9">
    <location>
        <begin position="30"/>
        <end position="84"/>
    </location>
</feature>
<proteinExistence type="inferred from homology"/>
<dbReference type="InterPro" id="IPR036903">
    <property type="entry name" value="Nup98_auto-Pept-S59_dom_sf"/>
</dbReference>
<dbReference type="VEuPathDB" id="FungiDB:FOXG_07361"/>
<dbReference type="GO" id="GO:0003723">
    <property type="term" value="F:RNA binding"/>
    <property type="evidence" value="ECO:0007669"/>
    <property type="project" value="TreeGrafter"/>
</dbReference>
<feature type="compositionally biased region" description="Low complexity" evidence="9">
    <location>
        <begin position="603"/>
        <end position="616"/>
    </location>
</feature>
<comment type="similarity">
    <text evidence="2">Belongs to the nucleoporin GLFG family.</text>
</comment>
<dbReference type="GO" id="GO:0034398">
    <property type="term" value="P:telomere tethering at nuclear periphery"/>
    <property type="evidence" value="ECO:0007669"/>
    <property type="project" value="TreeGrafter"/>
</dbReference>
<organism evidence="11 12">
    <name type="scientific">Fusarium oxysporum f. sp. lycopersici (strain 4287 / CBS 123668 / FGSC 9935 / NRRL 34936)</name>
    <name type="common">Fusarium vascular wilt of tomato</name>
    <dbReference type="NCBI Taxonomy" id="426428"/>
    <lineage>
        <taxon>Eukaryota</taxon>
        <taxon>Fungi</taxon>
        <taxon>Dikarya</taxon>
        <taxon>Ascomycota</taxon>
        <taxon>Pezizomycotina</taxon>
        <taxon>Sordariomycetes</taxon>
        <taxon>Hypocreomycetidae</taxon>
        <taxon>Hypocreales</taxon>
        <taxon>Nectriaceae</taxon>
        <taxon>Fusarium</taxon>
        <taxon>Fusarium oxysporum species complex</taxon>
    </lineage>
</organism>
<reference evidence="11" key="1">
    <citation type="submission" date="2007-04" db="EMBL/GenBank/DDBJ databases">
        <authorList>
            <consortium name="The Broad Institute Genome Sequencing Platform"/>
            <person name="Birren B."/>
            <person name="Lander E."/>
            <person name="Galagan J."/>
            <person name="Nusbaum C."/>
            <person name="Devon K."/>
            <person name="Ma L.-J."/>
            <person name="Jaffe D."/>
            <person name="Butler J."/>
            <person name="Alvarez P."/>
            <person name="Gnerre S."/>
            <person name="Grabherr M."/>
            <person name="Kleber M."/>
            <person name="Mauceli E."/>
            <person name="Brockman W."/>
            <person name="MacCallum I.A."/>
            <person name="Young S."/>
            <person name="LaButti K."/>
            <person name="DeCaprio D."/>
            <person name="Crawford M."/>
            <person name="Koehrsen M."/>
            <person name="Engels R."/>
            <person name="Montgomery P."/>
            <person name="Pearson M."/>
            <person name="Howarth C."/>
            <person name="Larson L."/>
            <person name="White J."/>
            <person name="O'Leary S."/>
            <person name="Kodira C."/>
            <person name="Zeng Q."/>
            <person name="Yandava C."/>
            <person name="Alvarado L."/>
            <person name="Kistler C."/>
            <person name="Shim W.-B."/>
            <person name="Kang S."/>
            <person name="Woloshuk C."/>
        </authorList>
    </citation>
    <scope>NUCLEOTIDE SEQUENCE</scope>
    <source>
        <strain evidence="11">4287</strain>
    </source>
</reference>
<dbReference type="GO" id="GO:0006606">
    <property type="term" value="P:protein import into nucleus"/>
    <property type="evidence" value="ECO:0007669"/>
    <property type="project" value="TreeGrafter"/>
</dbReference>
<feature type="region of interest" description="Disordered" evidence="9">
    <location>
        <begin position="570"/>
        <end position="625"/>
    </location>
</feature>
<dbReference type="GO" id="GO:0017056">
    <property type="term" value="F:structural constituent of nuclear pore"/>
    <property type="evidence" value="ECO:0007669"/>
    <property type="project" value="InterPro"/>
</dbReference>
<gene>
    <name evidence="11" type="ORF">FOXG_07361</name>
</gene>
<dbReference type="GO" id="GO:0051028">
    <property type="term" value="P:mRNA transport"/>
    <property type="evidence" value="ECO:0007669"/>
    <property type="project" value="UniProtKB-KW"/>
</dbReference>
<dbReference type="GO" id="GO:0006405">
    <property type="term" value="P:RNA export from nucleus"/>
    <property type="evidence" value="ECO:0007669"/>
    <property type="project" value="TreeGrafter"/>
</dbReference>
<evidence type="ECO:0000256" key="8">
    <source>
        <dbReference type="ARBA" id="ARBA00023242"/>
    </source>
</evidence>
<dbReference type="GO" id="GO:0000973">
    <property type="term" value="P:post-transcriptional tethering of RNA polymerase II gene DNA at nuclear periphery"/>
    <property type="evidence" value="ECO:0007669"/>
    <property type="project" value="TreeGrafter"/>
</dbReference>
<comment type="subcellular location">
    <subcellularLocation>
        <location evidence="1">Nucleus</location>
        <location evidence="1">Nuclear pore complex</location>
    </subcellularLocation>
</comment>
<evidence type="ECO:0000256" key="9">
    <source>
        <dbReference type="SAM" id="MobiDB-lite"/>
    </source>
</evidence>
<dbReference type="GO" id="GO:0044614">
    <property type="term" value="C:nuclear pore cytoplasmic filaments"/>
    <property type="evidence" value="ECO:0007669"/>
    <property type="project" value="TreeGrafter"/>
</dbReference>
<feature type="region of interest" description="Disordered" evidence="9">
    <location>
        <begin position="211"/>
        <end position="302"/>
    </location>
</feature>
<dbReference type="InterPro" id="IPR007230">
    <property type="entry name" value="Nup98_auto-Pept-S59_dom"/>
</dbReference>
<evidence type="ECO:0000256" key="1">
    <source>
        <dbReference type="ARBA" id="ARBA00004567"/>
    </source>
</evidence>
<evidence type="ECO:0000256" key="6">
    <source>
        <dbReference type="ARBA" id="ARBA00023010"/>
    </source>
</evidence>
<dbReference type="RefSeq" id="XP_018244733.1">
    <property type="nucleotide sequence ID" value="XM_018385947.1"/>
</dbReference>
<feature type="compositionally biased region" description="Polar residues" evidence="9">
    <location>
        <begin position="211"/>
        <end position="234"/>
    </location>
</feature>
<dbReference type="Gene3D" id="1.10.10.2360">
    <property type="match status" value="1"/>
</dbReference>
<feature type="compositionally biased region" description="Polar residues" evidence="9">
    <location>
        <begin position="571"/>
        <end position="587"/>
    </location>
</feature>
<reference evidence="11" key="2">
    <citation type="journal article" date="2010" name="Nature">
        <title>Comparative genomics reveals mobile pathogenicity chromosomes in Fusarium.</title>
        <authorList>
            <person name="Ma L.J."/>
            <person name="van der Does H.C."/>
            <person name="Borkovich K.A."/>
            <person name="Coleman J.J."/>
            <person name="Daboussi M.J."/>
            <person name="Di Pietro A."/>
            <person name="Dufresne M."/>
            <person name="Freitag M."/>
            <person name="Grabherr M."/>
            <person name="Henrissat B."/>
            <person name="Houterman P.M."/>
            <person name="Kang S."/>
            <person name="Shim W.B."/>
            <person name="Woloshuk C."/>
            <person name="Xie X."/>
            <person name="Xu J.R."/>
            <person name="Antoniw J."/>
            <person name="Baker S.E."/>
            <person name="Bluhm B.H."/>
            <person name="Breakspear A."/>
            <person name="Brown D.W."/>
            <person name="Butchko R.A."/>
            <person name="Chapman S."/>
            <person name="Coulson R."/>
            <person name="Coutinho P.M."/>
            <person name="Danchin E.G."/>
            <person name="Diener A."/>
            <person name="Gale L.R."/>
            <person name="Gardiner D.M."/>
            <person name="Goff S."/>
            <person name="Hammond-Kosack K.E."/>
            <person name="Hilburn K."/>
            <person name="Hua-Van A."/>
            <person name="Jonkers W."/>
            <person name="Kazan K."/>
            <person name="Kodira C.D."/>
            <person name="Koehrsen M."/>
            <person name="Kumar L."/>
            <person name="Lee Y.H."/>
            <person name="Li L."/>
            <person name="Manners J.M."/>
            <person name="Miranda-Saavedra D."/>
            <person name="Mukherjee M."/>
            <person name="Park G."/>
            <person name="Park J."/>
            <person name="Park S.Y."/>
            <person name="Proctor R.H."/>
            <person name="Regev A."/>
            <person name="Ruiz-Roldan M.C."/>
            <person name="Sain D."/>
            <person name="Sakthikumar S."/>
            <person name="Sykes S."/>
            <person name="Schwartz D.C."/>
            <person name="Turgeon B.G."/>
            <person name="Wapinski I."/>
            <person name="Yoder O."/>
            <person name="Young S."/>
            <person name="Zeng Q."/>
            <person name="Zhou S."/>
            <person name="Galagan J."/>
            <person name="Cuomo C.A."/>
            <person name="Kistler H.C."/>
            <person name="Rep M."/>
        </authorList>
    </citation>
    <scope>NUCLEOTIDE SEQUENCE [LARGE SCALE GENOMIC DNA]</scope>
    <source>
        <strain evidence="11">4287</strain>
    </source>
</reference>
<feature type="domain" description="Peptidase S59" evidence="10">
    <location>
        <begin position="647"/>
        <end position="791"/>
    </location>
</feature>
<keyword evidence="8" id="KW-0539">Nucleus</keyword>
<dbReference type="EMBL" id="DS231704">
    <property type="protein sequence ID" value="KNB06688.1"/>
    <property type="molecule type" value="Genomic_DNA"/>
</dbReference>
<dbReference type="GO" id="GO:0008139">
    <property type="term" value="F:nuclear localization sequence binding"/>
    <property type="evidence" value="ECO:0007669"/>
    <property type="project" value="TreeGrafter"/>
</dbReference>
<sequence length="801" mass="87042">MSEFGKKPFGQWQQLPTGFDAFGSNIHNSNHPVSSLGPRLSSSAPTFPPTTTGTGWLEHHSNTQGLTALSDPGRSNVTNHSDPTGFGGGFFGSSAKKKGFSTGISPSTAEFGSNAWTRFRTPTTSVFSAPSQSFGGWAWGIPATDTSKQPFSPFVESELGNRQKSSYQNLCFQGPYKNFSQEELRLADYALGHQYGLSFEFGGPNFGTDFGTSMQRSASDPPQTFGIGSQQSAFGTGFGAKPSGATGFGSATTTTSPFGQTKAGETFVWGQKSQGPDGQQQAQGSTSFAETQKPSSSQPATESIFRIDLSTAPNPFASAATQVSALSGPSSTGQRPWVTERYVTTQAGQLATQLPSTEMPVSRVQVPQSFGQQTQYGQTGTPYYQVPGRPSSDTRLIQQPLQDATRATIQPQLVTKIDEITAYGPPWLFLTTEEKQQQQDQGPLAVRRASKGKLRSQSVPAGLSFRSPRFAPRHFPPGSPRSGSRHGLYPPSYRVKRRPLSSDWMHPPHLGHELIRSPSRGGSDQRRTSEDTISTGGHRKGLNIVEKSLSQISKQLKTLEIDQDRGRDLLMSSSNRRGQKESITTALTGIADPGREGGAKSQTPGTTTETSEHTSSPPSPGNTLVISDHEADVEQNKPMKLQRPIPAGEYWIRPSKEDILAMDKDQRKRVTDLTIGRENVGVIRFKNPVDFTGIDLESLLGGLVILESRSATVYPDSFGLKPPPGEGFNVPASISLENSWPRKKTKGKNLSEEEVKRQVASHIERLKSVEGTRFESYNEEDGTWTFSVNHFSTYNHVIYNN</sequence>
<evidence type="ECO:0000313" key="12">
    <source>
        <dbReference type="Proteomes" id="UP000009097"/>
    </source>
</evidence>
<dbReference type="GeneID" id="28949055"/>
<dbReference type="PANTHER" id="PTHR23198:SF6">
    <property type="entry name" value="NUCLEAR PORE COMPLEX PROTEIN NUP98-NUP96"/>
    <property type="match status" value="1"/>
</dbReference>
<dbReference type="Proteomes" id="UP000009097">
    <property type="component" value="Unassembled WGS sequence"/>
</dbReference>
<dbReference type="Pfam" id="PF04096">
    <property type="entry name" value="Nucleoporin2"/>
    <property type="match status" value="1"/>
</dbReference>
<evidence type="ECO:0000256" key="3">
    <source>
        <dbReference type="ARBA" id="ARBA00022448"/>
    </source>
</evidence>
<evidence type="ECO:0000256" key="5">
    <source>
        <dbReference type="ARBA" id="ARBA00022927"/>
    </source>
</evidence>
<accession>A0A0J9V6C1</accession>
<evidence type="ECO:0000259" key="10">
    <source>
        <dbReference type="PROSITE" id="PS51434"/>
    </source>
</evidence>
<dbReference type="AlphaFoldDB" id="A0A0J9V6C1"/>
<dbReference type="KEGG" id="fox:FOXG_07361"/>
<feature type="compositionally biased region" description="Polar residues" evidence="9">
    <location>
        <begin position="62"/>
        <end position="82"/>
    </location>
</feature>
<keyword evidence="6" id="KW-0811">Translocation</keyword>
<feature type="compositionally biased region" description="Polar residues" evidence="9">
    <location>
        <begin position="271"/>
        <end position="301"/>
    </location>
</feature>
<evidence type="ECO:0000256" key="2">
    <source>
        <dbReference type="ARBA" id="ARBA00008926"/>
    </source>
</evidence>
<keyword evidence="5" id="KW-0653">Protein transport</keyword>
<dbReference type="InterPro" id="IPR037665">
    <property type="entry name" value="Nucleoporin_S59-like"/>
</dbReference>
<feature type="compositionally biased region" description="Low complexity" evidence="9">
    <location>
        <begin position="242"/>
        <end position="259"/>
    </location>
</feature>